<name>A0A386K9F8_9CAUD</name>
<dbReference type="EMBL" id="MH744423">
    <property type="protein sequence ID" value="AYD82038.1"/>
    <property type="molecule type" value="Genomic_DNA"/>
</dbReference>
<dbReference type="KEGG" id="vg:60321113"/>
<organism evidence="1 2">
    <name type="scientific">Mycobacterium phage Saguaro</name>
    <dbReference type="NCBI Taxonomy" id="2315616"/>
    <lineage>
        <taxon>Viruses</taxon>
        <taxon>Duplodnaviria</taxon>
        <taxon>Heunggongvirae</taxon>
        <taxon>Uroviricota</taxon>
        <taxon>Caudoviricetes</taxon>
        <taxon>Bclasvirinae</taxon>
        <taxon>Saguarovirus</taxon>
        <taxon>Saguarovirus saguaro</taxon>
    </lineage>
</organism>
<dbReference type="Proteomes" id="UP000269292">
    <property type="component" value="Segment"/>
</dbReference>
<keyword evidence="2" id="KW-1185">Reference proteome</keyword>
<protein>
    <submittedName>
        <fullName evidence="1">Uncharacterized protein</fullName>
    </submittedName>
</protein>
<dbReference type="GeneID" id="60321113"/>
<proteinExistence type="predicted"/>
<sequence>MPVRRGTAPNYTAVRRGRTVIREIRRGSTLVWNGATISDGFDWDGFLQDWINELCSGADPGDLISDGLGGIRDGLNNEVGRIVQYVERGVNEAGLLVADTTTSLVDAYCGAWGGTAPPDGLLGLINGIPIFGPLASDLLSDWFGGTLEIDTLVGKIPVVGQLATMIGLLPDQVTGAIEEPLNYVIDAAGQVVGTLTCGQFKNIAGSLLEPVCYTIGVVGQAARMLIPDGLMSLNTESSRLRHPTLLPADGFLEVQLAQLGDPGFITQVFRRYSDNGSGDAGVGIDIRNGAASIVRRVGGTDVLVAPHLGGVGPADWLRLVQTGNLHELFRNGDKLGEWDDATGTAAVGTGHQSVAMVMHGAKEFGGSRLFSPALASLAAA</sequence>
<evidence type="ECO:0000313" key="2">
    <source>
        <dbReference type="Proteomes" id="UP000269292"/>
    </source>
</evidence>
<accession>A0A386K9F8</accession>
<reference evidence="1 2" key="1">
    <citation type="submission" date="2018-08" db="EMBL/GenBank/DDBJ databases">
        <authorList>
            <person name="Washington J.M."/>
            <person name="Garlena R.A."/>
            <person name="Russell D.A."/>
            <person name="Pope W.H."/>
            <person name="Jacobs-Sera D."/>
            <person name="Hatfull G.F."/>
        </authorList>
    </citation>
    <scope>NUCLEOTIDE SEQUENCE [LARGE SCALE GENOMIC DNA]</scope>
</reference>
<evidence type="ECO:0000313" key="1">
    <source>
        <dbReference type="EMBL" id="AYD82038.1"/>
    </source>
</evidence>
<gene>
    <name evidence="1" type="primary">43</name>
    <name evidence="1" type="ORF">SEA_SAGUARO_43</name>
</gene>
<dbReference type="RefSeq" id="YP_009949706.1">
    <property type="nucleotide sequence ID" value="NC_051583.1"/>
</dbReference>